<evidence type="ECO:0000313" key="1">
    <source>
        <dbReference type="EMBL" id="KKM68703.1"/>
    </source>
</evidence>
<feature type="non-terminal residue" evidence="1">
    <location>
        <position position="98"/>
    </location>
</feature>
<protein>
    <submittedName>
        <fullName evidence="1">Uncharacterized protein</fullName>
    </submittedName>
</protein>
<comment type="caution">
    <text evidence="1">The sequence shown here is derived from an EMBL/GenBank/DDBJ whole genome shotgun (WGS) entry which is preliminary data.</text>
</comment>
<name>A0A0F9JGI0_9ZZZZ</name>
<reference evidence="1" key="1">
    <citation type="journal article" date="2015" name="Nature">
        <title>Complex archaea that bridge the gap between prokaryotes and eukaryotes.</title>
        <authorList>
            <person name="Spang A."/>
            <person name="Saw J.H."/>
            <person name="Jorgensen S.L."/>
            <person name="Zaremba-Niedzwiedzka K."/>
            <person name="Martijn J."/>
            <person name="Lind A.E."/>
            <person name="van Eijk R."/>
            <person name="Schleper C."/>
            <person name="Guy L."/>
            <person name="Ettema T.J."/>
        </authorList>
    </citation>
    <scope>NUCLEOTIDE SEQUENCE</scope>
</reference>
<proteinExistence type="predicted"/>
<accession>A0A0F9JGI0</accession>
<sequence length="98" mass="10606">MVAGAGRNVHELLIVATKLVCVLHEAGRTFFHGAGLRLTLCRGHVFEAYYGELAMPLERIRALEPRVARPDFDVGQLALCPALLLSDSPCSRAMSAST</sequence>
<dbReference type="AlphaFoldDB" id="A0A0F9JGI0"/>
<gene>
    <name evidence="1" type="ORF">LCGC14_1458180</name>
</gene>
<organism evidence="1">
    <name type="scientific">marine sediment metagenome</name>
    <dbReference type="NCBI Taxonomy" id="412755"/>
    <lineage>
        <taxon>unclassified sequences</taxon>
        <taxon>metagenomes</taxon>
        <taxon>ecological metagenomes</taxon>
    </lineage>
</organism>
<dbReference type="EMBL" id="LAZR01010121">
    <property type="protein sequence ID" value="KKM68703.1"/>
    <property type="molecule type" value="Genomic_DNA"/>
</dbReference>